<sequence>MAKREDMRERIIAAAADLLGTQGQESVTTRSVSAAAGVQPPAIYRLFGDMQGLLDAVAADGFTRYLAEKKDQPPSGDPIDDLRAGWDLHVEFGLRHPAHYRLMYQQHAADDPARQAQEILREMLNRAAAAGLLRVPVERAAQMIHAASMGVTLSLISVPPEERQLAVSAALRESVLAAISVQEPAVHQDDPVRHAVALRTLVAEMEGGFTPGERMLLAELLDRIAGRT</sequence>
<comment type="caution">
    <text evidence="4">The sequence shown here is derived from an EMBL/GenBank/DDBJ whole genome shotgun (WGS) entry which is preliminary data.</text>
</comment>
<dbReference type="InterPro" id="IPR050109">
    <property type="entry name" value="HTH-type_TetR-like_transc_reg"/>
</dbReference>
<proteinExistence type="predicted"/>
<dbReference type="EMBL" id="JBITGY010000008">
    <property type="protein sequence ID" value="MFI6501834.1"/>
    <property type="molecule type" value="Genomic_DNA"/>
</dbReference>
<accession>A0ABW7Z0X5</accession>
<dbReference type="PANTHER" id="PTHR30055">
    <property type="entry name" value="HTH-TYPE TRANSCRIPTIONAL REGULATOR RUTR"/>
    <property type="match status" value="1"/>
</dbReference>
<evidence type="ECO:0000256" key="2">
    <source>
        <dbReference type="PROSITE-ProRule" id="PRU00335"/>
    </source>
</evidence>
<dbReference type="RefSeq" id="WP_397086667.1">
    <property type="nucleotide sequence ID" value="NZ_JBITGY010000008.1"/>
</dbReference>
<evidence type="ECO:0000313" key="5">
    <source>
        <dbReference type="Proteomes" id="UP001612741"/>
    </source>
</evidence>
<evidence type="ECO:0000313" key="4">
    <source>
        <dbReference type="EMBL" id="MFI6501834.1"/>
    </source>
</evidence>
<keyword evidence="1 2" id="KW-0238">DNA-binding</keyword>
<dbReference type="InterPro" id="IPR036271">
    <property type="entry name" value="Tet_transcr_reg_TetR-rel_C_sf"/>
</dbReference>
<evidence type="ECO:0000259" key="3">
    <source>
        <dbReference type="PROSITE" id="PS50977"/>
    </source>
</evidence>
<dbReference type="Proteomes" id="UP001612741">
    <property type="component" value="Unassembled WGS sequence"/>
</dbReference>
<feature type="DNA-binding region" description="H-T-H motif" evidence="2">
    <location>
        <begin position="28"/>
        <end position="47"/>
    </location>
</feature>
<dbReference type="SUPFAM" id="SSF48498">
    <property type="entry name" value="Tetracyclin repressor-like, C-terminal domain"/>
    <property type="match status" value="1"/>
</dbReference>
<protein>
    <submittedName>
        <fullName evidence="4">TetR/AcrR family transcriptional regulator</fullName>
    </submittedName>
</protein>
<dbReference type="Gene3D" id="1.10.357.10">
    <property type="entry name" value="Tetracycline Repressor, domain 2"/>
    <property type="match status" value="1"/>
</dbReference>
<reference evidence="4 5" key="1">
    <citation type="submission" date="2024-10" db="EMBL/GenBank/DDBJ databases">
        <title>The Natural Products Discovery Center: Release of the First 8490 Sequenced Strains for Exploring Actinobacteria Biosynthetic Diversity.</title>
        <authorList>
            <person name="Kalkreuter E."/>
            <person name="Kautsar S.A."/>
            <person name="Yang D."/>
            <person name="Bader C.D."/>
            <person name="Teijaro C.N."/>
            <person name="Fluegel L."/>
            <person name="Davis C.M."/>
            <person name="Simpson J.R."/>
            <person name="Lauterbach L."/>
            <person name="Steele A.D."/>
            <person name="Gui C."/>
            <person name="Meng S."/>
            <person name="Li G."/>
            <person name="Viehrig K."/>
            <person name="Ye F."/>
            <person name="Su P."/>
            <person name="Kiefer A.F."/>
            <person name="Nichols A."/>
            <person name="Cepeda A.J."/>
            <person name="Yan W."/>
            <person name="Fan B."/>
            <person name="Jiang Y."/>
            <person name="Adhikari A."/>
            <person name="Zheng C.-J."/>
            <person name="Schuster L."/>
            <person name="Cowan T.M."/>
            <person name="Smanski M.J."/>
            <person name="Chevrette M.G."/>
            <person name="De Carvalho L.P.S."/>
            <person name="Shen B."/>
        </authorList>
    </citation>
    <scope>NUCLEOTIDE SEQUENCE [LARGE SCALE GENOMIC DNA]</scope>
    <source>
        <strain evidence="4 5">NPDC050545</strain>
    </source>
</reference>
<gene>
    <name evidence="4" type="ORF">ACIBG2_30945</name>
</gene>
<dbReference type="PANTHER" id="PTHR30055:SF220">
    <property type="entry name" value="TETR-FAMILY REGULATORY PROTEIN"/>
    <property type="match status" value="1"/>
</dbReference>
<dbReference type="PRINTS" id="PR00455">
    <property type="entry name" value="HTHTETR"/>
</dbReference>
<organism evidence="4 5">
    <name type="scientific">Nonomuraea typhae</name>
    <dbReference type="NCBI Taxonomy" id="2603600"/>
    <lineage>
        <taxon>Bacteria</taxon>
        <taxon>Bacillati</taxon>
        <taxon>Actinomycetota</taxon>
        <taxon>Actinomycetes</taxon>
        <taxon>Streptosporangiales</taxon>
        <taxon>Streptosporangiaceae</taxon>
        <taxon>Nonomuraea</taxon>
    </lineage>
</organism>
<dbReference type="InterPro" id="IPR009057">
    <property type="entry name" value="Homeodomain-like_sf"/>
</dbReference>
<dbReference type="InterPro" id="IPR001647">
    <property type="entry name" value="HTH_TetR"/>
</dbReference>
<name>A0ABW7Z0X5_9ACTN</name>
<dbReference type="SUPFAM" id="SSF46689">
    <property type="entry name" value="Homeodomain-like"/>
    <property type="match status" value="1"/>
</dbReference>
<keyword evidence="5" id="KW-1185">Reference proteome</keyword>
<evidence type="ECO:0000256" key="1">
    <source>
        <dbReference type="ARBA" id="ARBA00023125"/>
    </source>
</evidence>
<feature type="domain" description="HTH tetR-type" evidence="3">
    <location>
        <begin position="5"/>
        <end position="65"/>
    </location>
</feature>
<dbReference type="PROSITE" id="PS50977">
    <property type="entry name" value="HTH_TETR_2"/>
    <property type="match status" value="1"/>
</dbReference>
<dbReference type="Pfam" id="PF00440">
    <property type="entry name" value="TetR_N"/>
    <property type="match status" value="1"/>
</dbReference>